<name>A0A061R1H4_9CHLO</name>
<evidence type="ECO:0000259" key="3">
    <source>
        <dbReference type="PROSITE" id="PS50102"/>
    </source>
</evidence>
<dbReference type="FunFam" id="3.30.70.330:FF:000362">
    <property type="entry name" value="GBP2p Poly(A+) RNA-binding protein"/>
    <property type="match status" value="1"/>
</dbReference>
<dbReference type="GO" id="GO:0005737">
    <property type="term" value="C:cytoplasm"/>
    <property type="evidence" value="ECO:0007669"/>
    <property type="project" value="TreeGrafter"/>
</dbReference>
<dbReference type="GO" id="GO:1990904">
    <property type="term" value="C:ribonucleoprotein complex"/>
    <property type="evidence" value="ECO:0007669"/>
    <property type="project" value="UniProtKB-KW"/>
</dbReference>
<feature type="domain" description="RRM" evidence="3">
    <location>
        <begin position="187"/>
        <end position="264"/>
    </location>
</feature>
<keyword evidence="1 2" id="KW-0694">RNA-binding</keyword>
<dbReference type="AlphaFoldDB" id="A0A061R1H4"/>
<feature type="domain" description="RRM" evidence="3">
    <location>
        <begin position="58"/>
        <end position="136"/>
    </location>
</feature>
<proteinExistence type="predicted"/>
<dbReference type="SMART" id="SM00360">
    <property type="entry name" value="RRM"/>
    <property type="match status" value="3"/>
</dbReference>
<dbReference type="Gene3D" id="3.30.70.330">
    <property type="match status" value="3"/>
</dbReference>
<dbReference type="InterPro" id="IPR000504">
    <property type="entry name" value="RRM_dom"/>
</dbReference>
<dbReference type="GO" id="GO:0005634">
    <property type="term" value="C:nucleus"/>
    <property type="evidence" value="ECO:0007669"/>
    <property type="project" value="TreeGrafter"/>
</dbReference>
<dbReference type="InterPro" id="IPR035979">
    <property type="entry name" value="RBD_domain_sf"/>
</dbReference>
<dbReference type="Pfam" id="PF00076">
    <property type="entry name" value="RRM_1"/>
    <property type="match status" value="3"/>
</dbReference>
<evidence type="ECO:0000313" key="4">
    <source>
        <dbReference type="EMBL" id="JAC66757.1"/>
    </source>
</evidence>
<sequence>MSLDDLMVGNRSGMVGGYYGAGGGMPLPAVDDGFARKRRVDDGPAGPPMGATTIKVARRIYVGNLAFNTTGQALKDHFKTAGEVINAEVLTEPGTARSKGCGIVEFATSEEAARAIEQLDETELDGRKVYVREDREDPDLKEHLGDRPRFRKFPRRGGYYGGYGRGMPGRGGGGYYGAPDAPAVVGRRLYVNNLSYDTSWQDLKDHFRQAGMVVHADILTGYDGRSKGCGIVEYQNSMDAMNAINQLNNTILKGRPILVREDREEMPQGGGHMPPAYQPYGAAPDPMYGAAPDYGAAGYGYGATPYDPTMAAMSYGAPSYAAPHGGPPMGMRGGRPQLDGRDLASRQIHPSRAVPPKNPAGCQVVVHGIPFEYAWQELSDLMRTAGRVVHTDIMRDPDGRSKGYGTALFETPTDALNAIAKFHGTELQGRILTVKLDKFLQ</sequence>
<feature type="domain" description="RRM" evidence="3">
    <location>
        <begin position="362"/>
        <end position="439"/>
    </location>
</feature>
<evidence type="ECO:0000256" key="2">
    <source>
        <dbReference type="PROSITE-ProRule" id="PRU00176"/>
    </source>
</evidence>
<evidence type="ECO:0000256" key="1">
    <source>
        <dbReference type="ARBA" id="ARBA00022884"/>
    </source>
</evidence>
<protein>
    <submittedName>
        <fullName evidence="4">Heterogeneous nuclear ribonucleoprotein M</fullName>
    </submittedName>
</protein>
<dbReference type="PANTHER" id="PTHR23003:SF3">
    <property type="entry name" value="FI21236P1-RELATED"/>
    <property type="match status" value="1"/>
</dbReference>
<dbReference type="InterPro" id="IPR012677">
    <property type="entry name" value="Nucleotide-bd_a/b_plait_sf"/>
</dbReference>
<gene>
    <name evidence="4" type="primary">HNRNPM</name>
    <name evidence="4" type="ORF">TSPGSL018_12878</name>
</gene>
<dbReference type="PROSITE" id="PS50102">
    <property type="entry name" value="RRM"/>
    <property type="match status" value="3"/>
</dbReference>
<reference evidence="4" key="1">
    <citation type="submission" date="2014-05" db="EMBL/GenBank/DDBJ databases">
        <title>The transcriptome of the halophilic microalga Tetraselmis sp. GSL018 isolated from the Great Salt Lake, Utah.</title>
        <authorList>
            <person name="Jinkerson R.E."/>
            <person name="D'Adamo S."/>
            <person name="Posewitz M.C."/>
        </authorList>
    </citation>
    <scope>NUCLEOTIDE SEQUENCE</scope>
    <source>
        <strain evidence="4">GSL018</strain>
    </source>
</reference>
<dbReference type="SUPFAM" id="SSF54928">
    <property type="entry name" value="RNA-binding domain, RBD"/>
    <property type="match status" value="2"/>
</dbReference>
<dbReference type="PANTHER" id="PTHR23003">
    <property type="entry name" value="RNA RECOGNITION MOTIF RRM DOMAIN CONTAINING PROTEIN"/>
    <property type="match status" value="1"/>
</dbReference>
<dbReference type="EMBL" id="GBEZ01019855">
    <property type="protein sequence ID" value="JAC66757.1"/>
    <property type="molecule type" value="Transcribed_RNA"/>
</dbReference>
<dbReference type="GO" id="GO:0003729">
    <property type="term" value="F:mRNA binding"/>
    <property type="evidence" value="ECO:0007669"/>
    <property type="project" value="TreeGrafter"/>
</dbReference>
<organism evidence="4">
    <name type="scientific">Tetraselmis sp. GSL018</name>
    <dbReference type="NCBI Taxonomy" id="582737"/>
    <lineage>
        <taxon>Eukaryota</taxon>
        <taxon>Viridiplantae</taxon>
        <taxon>Chlorophyta</taxon>
        <taxon>core chlorophytes</taxon>
        <taxon>Chlorodendrophyceae</taxon>
        <taxon>Chlorodendrales</taxon>
        <taxon>Chlorodendraceae</taxon>
        <taxon>Tetraselmis</taxon>
    </lineage>
</organism>
<accession>A0A061R1H4</accession>
<keyword evidence="4" id="KW-0687">Ribonucleoprotein</keyword>
<dbReference type="InterPro" id="IPR050374">
    <property type="entry name" value="RRT5_SRSF_SR"/>
</dbReference>